<dbReference type="InterPro" id="IPR014914">
    <property type="entry name" value="RES_dom"/>
</dbReference>
<dbReference type="EMBL" id="VYKL01000019">
    <property type="protein sequence ID" value="KAA9023561.1"/>
    <property type="molecule type" value="Genomic_DNA"/>
</dbReference>
<comment type="caution">
    <text evidence="2">The sequence shown here is derived from an EMBL/GenBank/DDBJ whole genome shotgun (WGS) entry which is preliminary data.</text>
</comment>
<protein>
    <submittedName>
        <fullName evidence="2">RES family NAD+ phosphorylase</fullName>
    </submittedName>
</protein>
<accession>A0A5J5HQV5</accession>
<sequence>MGVENLYCCINCFEDEIIINYFHQEGHCGDCDYCGEADTQIVPIRELYDVYFQNLYSYYQETQHGEHYIYQIHDNPSDFGDSLYNLVQEDWGIFPDGSGEPLLYEIMNYGRDYEIEGNIDESVLFSRASDAFSYIDGSYLWDSLSNSLIKENRFFPKKDLDYYYSTDTLLGEIENLIKKYVVNINEQTEIFRARVGHFTDYKELQAPPFERILKGGRANPVGISVLYCAFSVETAISEVRPWKGAEVTVAKIKNKEKLNLIDLSKIDPIISPFQFKNIMSEVSSRNLLLILQQMLSRPINPNKSEIEYIPSQFLTEFIKSLKYDGLIFKSSLGKSNNLVIFDQLKTVIKQLDYFVVSNIECSFEKRLY</sequence>
<gene>
    <name evidence="2" type="ORF">F4V44_12910</name>
</gene>
<keyword evidence="3" id="KW-1185">Reference proteome</keyword>
<dbReference type="AlphaFoldDB" id="A0A5J5HQV5"/>
<organism evidence="2 3">
    <name type="scientific">Niallia endozanthoxylica</name>
    <dbReference type="NCBI Taxonomy" id="2036016"/>
    <lineage>
        <taxon>Bacteria</taxon>
        <taxon>Bacillati</taxon>
        <taxon>Bacillota</taxon>
        <taxon>Bacilli</taxon>
        <taxon>Bacillales</taxon>
        <taxon>Bacillaceae</taxon>
        <taxon>Niallia</taxon>
    </lineage>
</organism>
<name>A0A5J5HQV5_9BACI</name>
<evidence type="ECO:0000313" key="2">
    <source>
        <dbReference type="EMBL" id="KAA9023561.1"/>
    </source>
</evidence>
<dbReference type="OrthoDB" id="648213at2"/>
<proteinExistence type="predicted"/>
<dbReference type="Proteomes" id="UP000326671">
    <property type="component" value="Unassembled WGS sequence"/>
</dbReference>
<dbReference type="Pfam" id="PF08808">
    <property type="entry name" value="RES"/>
    <property type="match status" value="1"/>
</dbReference>
<reference evidence="2 3" key="1">
    <citation type="submission" date="2019-09" db="EMBL/GenBank/DDBJ databases">
        <title>Whole genome sequences of isolates from the Mars Exploration Rovers.</title>
        <authorList>
            <person name="Seuylemezian A."/>
            <person name="Vaishampayan P."/>
        </authorList>
    </citation>
    <scope>NUCLEOTIDE SEQUENCE [LARGE SCALE GENOMIC DNA]</scope>
    <source>
        <strain evidence="2 3">MER_TA_151</strain>
    </source>
</reference>
<feature type="domain" description="RES" evidence="1">
    <location>
        <begin position="208"/>
        <end position="351"/>
    </location>
</feature>
<evidence type="ECO:0000313" key="3">
    <source>
        <dbReference type="Proteomes" id="UP000326671"/>
    </source>
</evidence>
<evidence type="ECO:0000259" key="1">
    <source>
        <dbReference type="SMART" id="SM00953"/>
    </source>
</evidence>
<dbReference type="SMART" id="SM00953">
    <property type="entry name" value="RES"/>
    <property type="match status" value="1"/>
</dbReference>